<accession>A0AAN8TWW8</accession>
<dbReference type="AlphaFoldDB" id="A0AAN8TWW8"/>
<proteinExistence type="predicted"/>
<evidence type="ECO:0000256" key="1">
    <source>
        <dbReference type="SAM" id="MobiDB-lite"/>
    </source>
</evidence>
<evidence type="ECO:0000313" key="2">
    <source>
        <dbReference type="EMBL" id="KAK6796113.1"/>
    </source>
</evidence>
<dbReference type="Proteomes" id="UP001371456">
    <property type="component" value="Unassembled WGS sequence"/>
</dbReference>
<evidence type="ECO:0000313" key="3">
    <source>
        <dbReference type="Proteomes" id="UP001371456"/>
    </source>
</evidence>
<sequence>MVTGYASPSSSSPPTPRSPLPVSVGPTHHHYYFSSSPSPPFSPPSSPHPDILVTPFSLHHQLQLQPHHHYHRCSCLLHLLRWFLHRCCTSFSTRKRLAT</sequence>
<name>A0AAN8TWW8_SOLBU</name>
<comment type="caution">
    <text evidence="2">The sequence shown here is derived from an EMBL/GenBank/DDBJ whole genome shotgun (WGS) entry which is preliminary data.</text>
</comment>
<dbReference type="EMBL" id="JBANQN010000003">
    <property type="protein sequence ID" value="KAK6796113.1"/>
    <property type="molecule type" value="Genomic_DNA"/>
</dbReference>
<gene>
    <name evidence="2" type="ORF">RDI58_009568</name>
</gene>
<feature type="region of interest" description="Disordered" evidence="1">
    <location>
        <begin position="1"/>
        <end position="23"/>
    </location>
</feature>
<organism evidence="2 3">
    <name type="scientific">Solanum bulbocastanum</name>
    <name type="common">Wild potato</name>
    <dbReference type="NCBI Taxonomy" id="147425"/>
    <lineage>
        <taxon>Eukaryota</taxon>
        <taxon>Viridiplantae</taxon>
        <taxon>Streptophyta</taxon>
        <taxon>Embryophyta</taxon>
        <taxon>Tracheophyta</taxon>
        <taxon>Spermatophyta</taxon>
        <taxon>Magnoliopsida</taxon>
        <taxon>eudicotyledons</taxon>
        <taxon>Gunneridae</taxon>
        <taxon>Pentapetalae</taxon>
        <taxon>asterids</taxon>
        <taxon>lamiids</taxon>
        <taxon>Solanales</taxon>
        <taxon>Solanaceae</taxon>
        <taxon>Solanoideae</taxon>
        <taxon>Solaneae</taxon>
        <taxon>Solanum</taxon>
    </lineage>
</organism>
<protein>
    <submittedName>
        <fullName evidence="2">Uncharacterized protein</fullName>
    </submittedName>
</protein>
<keyword evidence="3" id="KW-1185">Reference proteome</keyword>
<reference evidence="2 3" key="1">
    <citation type="submission" date="2024-02" db="EMBL/GenBank/DDBJ databases">
        <title>de novo genome assembly of Solanum bulbocastanum strain 11H21.</title>
        <authorList>
            <person name="Hosaka A.J."/>
        </authorList>
    </citation>
    <scope>NUCLEOTIDE SEQUENCE [LARGE SCALE GENOMIC DNA]</scope>
    <source>
        <tissue evidence="2">Young leaves</tissue>
    </source>
</reference>